<dbReference type="SUPFAM" id="SSF48371">
    <property type="entry name" value="ARM repeat"/>
    <property type="match status" value="1"/>
</dbReference>
<evidence type="ECO:0000313" key="7">
    <source>
        <dbReference type="Proteomes" id="UP001359559"/>
    </source>
</evidence>
<dbReference type="Proteomes" id="UP001359559">
    <property type="component" value="Unassembled WGS sequence"/>
</dbReference>
<proteinExistence type="predicted"/>
<dbReference type="GO" id="GO:0005737">
    <property type="term" value="C:cytoplasm"/>
    <property type="evidence" value="ECO:0007669"/>
    <property type="project" value="TreeGrafter"/>
</dbReference>
<comment type="caution">
    <text evidence="6">The sequence shown here is derived from an EMBL/GenBank/DDBJ whole genome shotgun (WGS) entry which is preliminary data.</text>
</comment>
<evidence type="ECO:0000256" key="3">
    <source>
        <dbReference type="ARBA" id="ARBA00022884"/>
    </source>
</evidence>
<dbReference type="PROSITE" id="PS50302">
    <property type="entry name" value="PUM"/>
    <property type="match status" value="4"/>
</dbReference>
<name>A0AAN9FPT0_CLITE</name>
<dbReference type="Pfam" id="PF00806">
    <property type="entry name" value="PUF"/>
    <property type="match status" value="7"/>
</dbReference>
<dbReference type="EMBL" id="JAYKXN010000006">
    <property type="protein sequence ID" value="KAK7280292.1"/>
    <property type="molecule type" value="Genomic_DNA"/>
</dbReference>
<keyword evidence="2" id="KW-0810">Translation regulation</keyword>
<feature type="repeat" description="Pumilio" evidence="4">
    <location>
        <begin position="271"/>
        <end position="306"/>
    </location>
</feature>
<keyword evidence="3" id="KW-0694">RNA-binding</keyword>
<feature type="repeat" description="Pumilio" evidence="4">
    <location>
        <begin position="361"/>
        <end position="397"/>
    </location>
</feature>
<gene>
    <name evidence="6" type="ORF">RJT34_25354</name>
</gene>
<dbReference type="GO" id="GO:0006417">
    <property type="term" value="P:regulation of translation"/>
    <property type="evidence" value="ECO:0007669"/>
    <property type="project" value="UniProtKB-KW"/>
</dbReference>
<dbReference type="InterPro" id="IPR001313">
    <property type="entry name" value="Pumilio_RNA-bd_rpt"/>
</dbReference>
<evidence type="ECO:0000256" key="2">
    <source>
        <dbReference type="ARBA" id="ARBA00022845"/>
    </source>
</evidence>
<feature type="repeat" description="Pumilio" evidence="4">
    <location>
        <begin position="157"/>
        <end position="194"/>
    </location>
</feature>
<organism evidence="6 7">
    <name type="scientific">Clitoria ternatea</name>
    <name type="common">Butterfly pea</name>
    <dbReference type="NCBI Taxonomy" id="43366"/>
    <lineage>
        <taxon>Eukaryota</taxon>
        <taxon>Viridiplantae</taxon>
        <taxon>Streptophyta</taxon>
        <taxon>Embryophyta</taxon>
        <taxon>Tracheophyta</taxon>
        <taxon>Spermatophyta</taxon>
        <taxon>Magnoliopsida</taxon>
        <taxon>eudicotyledons</taxon>
        <taxon>Gunneridae</taxon>
        <taxon>Pentapetalae</taxon>
        <taxon>rosids</taxon>
        <taxon>fabids</taxon>
        <taxon>Fabales</taxon>
        <taxon>Fabaceae</taxon>
        <taxon>Papilionoideae</taxon>
        <taxon>50 kb inversion clade</taxon>
        <taxon>NPAAA clade</taxon>
        <taxon>indigoferoid/millettioid clade</taxon>
        <taxon>Phaseoleae</taxon>
        <taxon>Clitoria</taxon>
    </lineage>
</organism>
<evidence type="ECO:0000256" key="4">
    <source>
        <dbReference type="PROSITE-ProRule" id="PRU00317"/>
    </source>
</evidence>
<dbReference type="Gene3D" id="1.25.10.10">
    <property type="entry name" value="Leucine-rich Repeat Variant"/>
    <property type="match status" value="1"/>
</dbReference>
<evidence type="ECO:0000256" key="1">
    <source>
        <dbReference type="ARBA" id="ARBA00022737"/>
    </source>
</evidence>
<dbReference type="InterPro" id="IPR033133">
    <property type="entry name" value="PUM-HD"/>
</dbReference>
<dbReference type="SMART" id="SM00025">
    <property type="entry name" value="Pumilio"/>
    <property type="match status" value="7"/>
</dbReference>
<keyword evidence="7" id="KW-1185">Reference proteome</keyword>
<feature type="domain" description="PUM-HD" evidence="5">
    <location>
        <begin position="96"/>
        <end position="460"/>
    </location>
</feature>
<dbReference type="InterPro" id="IPR011989">
    <property type="entry name" value="ARM-like"/>
</dbReference>
<keyword evidence="1" id="KW-0677">Repeat</keyword>
<sequence>MAQFMNDEEHPFPFMEEHEYSTTTLPHTNSVCSPSNTATMQDLVSNMQGLRLSHPYYRNTFGEGSSSGFHNYYPMTNHANDDDEATFYRTRILHAAATTRVPNYFPDYYSVGGSSISNAPYRRGLLVSMAMDKRKCHILQQKIENGKPEDIDAIISELKHHLHDLMKHACGNYVVQKFFQTSNVDMSQVHAVISFIISDVHKLKDVCMDQNGNRVIQKMVESIKTPEGMFAIVVAIRPITIPLVKNVNGGYVIQQCVMHFPLMYKKVILNEIAMNCVDVARDERGCRVMQRCLDYAEGEAELLILNRIISNAKVLAEDPFGFFLRIWNILRRLIHFVDRNYVVQYLVKRKMYPVNALIISRLRGYYVELSMNKYASNVVEDLLQFSTTEDAAIIVLELINSIQFFDVVQNRFGNYVAQTAIKCSKDRLRKRICNIILSHKDRLGSHNPGKMVLTVAEKSHCVHL</sequence>
<dbReference type="AlphaFoldDB" id="A0AAN9FPT0"/>
<dbReference type="PROSITE" id="PS50303">
    <property type="entry name" value="PUM_HD"/>
    <property type="match status" value="1"/>
</dbReference>
<dbReference type="InterPro" id="IPR016024">
    <property type="entry name" value="ARM-type_fold"/>
</dbReference>
<dbReference type="GO" id="GO:0003729">
    <property type="term" value="F:mRNA binding"/>
    <property type="evidence" value="ECO:0007669"/>
    <property type="project" value="TreeGrafter"/>
</dbReference>
<dbReference type="PANTHER" id="PTHR12537">
    <property type="entry name" value="RNA BINDING PROTEIN PUMILIO-RELATED"/>
    <property type="match status" value="1"/>
</dbReference>
<dbReference type="PANTHER" id="PTHR12537:SF129">
    <property type="entry name" value="PUMILIO HOMOLOG 15-LIKE"/>
    <property type="match status" value="1"/>
</dbReference>
<evidence type="ECO:0000259" key="5">
    <source>
        <dbReference type="PROSITE" id="PS50303"/>
    </source>
</evidence>
<evidence type="ECO:0000313" key="6">
    <source>
        <dbReference type="EMBL" id="KAK7280292.1"/>
    </source>
</evidence>
<feature type="repeat" description="Pumilio" evidence="4">
    <location>
        <begin position="196"/>
        <end position="235"/>
    </location>
</feature>
<accession>A0AAN9FPT0</accession>
<protein>
    <recommendedName>
        <fullName evidence="5">PUM-HD domain-containing protein</fullName>
    </recommendedName>
</protein>
<reference evidence="6 7" key="1">
    <citation type="submission" date="2024-01" db="EMBL/GenBank/DDBJ databases">
        <title>The genomes of 5 underutilized Papilionoideae crops provide insights into root nodulation and disease resistance.</title>
        <authorList>
            <person name="Yuan L."/>
        </authorList>
    </citation>
    <scope>NUCLEOTIDE SEQUENCE [LARGE SCALE GENOMIC DNA]</scope>
    <source>
        <strain evidence="6">LY-2023</strain>
        <tissue evidence="6">Leaf</tissue>
    </source>
</reference>